<comment type="pathway">
    <text evidence="12">Carbohydrate degradation; L-arabinose degradation via L-arabinitol; D-xylulose 5-phosphate from L-arabinose (fungal route): step 2/5.</text>
</comment>
<keyword evidence="7" id="KW-0520">NAD</keyword>
<comment type="catalytic activity">
    <reaction evidence="15">
        <text>L-arabinitol + NAD(+) = L-xylulose + NADH + H(+)</text>
        <dbReference type="Rhea" id="RHEA:16381"/>
        <dbReference type="ChEBI" id="CHEBI:15378"/>
        <dbReference type="ChEBI" id="CHEBI:17399"/>
        <dbReference type="ChEBI" id="CHEBI:18403"/>
        <dbReference type="ChEBI" id="CHEBI:57540"/>
        <dbReference type="ChEBI" id="CHEBI:57945"/>
        <dbReference type="EC" id="1.1.1.12"/>
    </reaction>
</comment>
<organism evidence="19 20">
    <name type="scientific">Trichoderma lentiforme</name>
    <dbReference type="NCBI Taxonomy" id="1567552"/>
    <lineage>
        <taxon>Eukaryota</taxon>
        <taxon>Fungi</taxon>
        <taxon>Dikarya</taxon>
        <taxon>Ascomycota</taxon>
        <taxon>Pezizomycotina</taxon>
        <taxon>Sordariomycetes</taxon>
        <taxon>Hypocreomycetidae</taxon>
        <taxon>Hypocreales</taxon>
        <taxon>Hypocreaceae</taxon>
        <taxon>Trichoderma</taxon>
    </lineage>
</organism>
<comment type="pathway">
    <text evidence="9">Carbohydrate degradation; L-arabinose degradation via L-arabinitol; D-xylulose 5-phosphate from L-arabinose (fungal route): step 4/5.</text>
</comment>
<evidence type="ECO:0000256" key="14">
    <source>
        <dbReference type="ARBA" id="ARBA00039783"/>
    </source>
</evidence>
<dbReference type="Pfam" id="PF08240">
    <property type="entry name" value="ADH_N"/>
    <property type="match status" value="1"/>
</dbReference>
<dbReference type="Pfam" id="PF00107">
    <property type="entry name" value="ADH_zinc_N"/>
    <property type="match status" value="1"/>
</dbReference>
<dbReference type="InterPro" id="IPR036291">
    <property type="entry name" value="NAD(P)-bd_dom_sf"/>
</dbReference>
<keyword evidence="3 16" id="KW-0479">Metal-binding</keyword>
<gene>
    <name evidence="19" type="ORF">CFAM422_006077</name>
</gene>
<evidence type="ECO:0000256" key="4">
    <source>
        <dbReference type="ARBA" id="ARBA00022833"/>
    </source>
</evidence>
<evidence type="ECO:0000256" key="13">
    <source>
        <dbReference type="ARBA" id="ARBA00038954"/>
    </source>
</evidence>
<dbReference type="GO" id="GO:0008270">
    <property type="term" value="F:zinc ion binding"/>
    <property type="evidence" value="ECO:0007669"/>
    <property type="project" value="InterPro"/>
</dbReference>
<dbReference type="InterPro" id="IPR002328">
    <property type="entry name" value="ADH_Zn_CS"/>
</dbReference>
<keyword evidence="5" id="KW-0119">Carbohydrate metabolism</keyword>
<dbReference type="EC" id="1.1.1.12" evidence="13"/>
<evidence type="ECO:0000256" key="6">
    <source>
        <dbReference type="ARBA" id="ARBA00023002"/>
    </source>
</evidence>
<comment type="caution">
    <text evidence="19">The sequence shown here is derived from an EMBL/GenBank/DDBJ whole genome shotgun (WGS) entry which is preliminary data.</text>
</comment>
<dbReference type="AlphaFoldDB" id="A0A9P5CEK2"/>
<dbReference type="GO" id="GO:0003939">
    <property type="term" value="F:L-iditol 2-dehydrogenase (NAD+) activity"/>
    <property type="evidence" value="ECO:0007669"/>
    <property type="project" value="TreeGrafter"/>
</dbReference>
<accession>A0A9P5CEK2</accession>
<dbReference type="PANTHER" id="PTHR43161:SF9">
    <property type="entry name" value="SORBITOL DEHYDROGENASE"/>
    <property type="match status" value="1"/>
</dbReference>
<dbReference type="Proteomes" id="UP000801864">
    <property type="component" value="Unassembled WGS sequence"/>
</dbReference>
<evidence type="ECO:0000256" key="2">
    <source>
        <dbReference type="ARBA" id="ARBA00008072"/>
    </source>
</evidence>
<proteinExistence type="inferred from homology"/>
<evidence type="ECO:0000256" key="7">
    <source>
        <dbReference type="ARBA" id="ARBA00023027"/>
    </source>
</evidence>
<dbReference type="EMBL" id="QLNT01000010">
    <property type="protein sequence ID" value="KAF3071718.1"/>
    <property type="molecule type" value="Genomic_DNA"/>
</dbReference>
<evidence type="ECO:0000256" key="15">
    <source>
        <dbReference type="ARBA" id="ARBA00049317"/>
    </source>
</evidence>
<comment type="function">
    <text evidence="8">Xylitol dehydrogenase which catalyzes the conversion of xylitol to D-xylulose. Xylose is a major component of hemicelluloses such as xylan. Most fungi utilize D-xylose via three enzymatic reactions, xylose reductase (XR), xylitol dehydrogenase (XDH), and xylulokinase, to form xylulose 5-phosphate, which enters pentose phosphate pathway.</text>
</comment>
<dbReference type="CDD" id="cd05285">
    <property type="entry name" value="sorbitol_DH"/>
    <property type="match status" value="1"/>
</dbReference>
<sequence>MGHEASGIVAEVGPSVTSVKPGDRVAIEPGFPCRRCDKCKTGKYNLCPEMQFAADPPRSHGALCRIFKAPEDFVHKIPDSLSLQEAVLVEPLSVAVHGVRLADLKPGDSVLVQGSGTIGLLVAATAKAYGANSVFITDVNRKKLEFARSFVGCETFLCNSSAQPEDEAVRLKKEMKMDAGFDAVLECTGVESSAQLGLFASGPGGVFVQIGMGNLNQTLPLGVMCEKETVLKAAFRYGPRDYAIALGLLDSGKINVQPMISSVVPFESATEAWEKTKRGEGIKNLIEGVKD</sequence>
<comment type="cofactor">
    <cofactor evidence="1 16">
        <name>Zn(2+)</name>
        <dbReference type="ChEBI" id="CHEBI:29105"/>
    </cofactor>
</comment>
<reference evidence="19 20" key="1">
    <citation type="submission" date="2018-06" db="EMBL/GenBank/DDBJ databases">
        <title>Genome analysis of cellulolytic fungus Trichoderma lentiforme CFAM-422.</title>
        <authorList>
            <person name="Steindorff A.S."/>
            <person name="Formighieri E.F."/>
            <person name="Midorikawa G.E.O."/>
            <person name="Tamietti M.S."/>
            <person name="Ramos E.Z."/>
            <person name="Silva A.S."/>
            <person name="Bon E.P.S."/>
            <person name="Mendes T.D."/>
            <person name="Damaso M.C.T."/>
            <person name="Favaro L.C.L."/>
        </authorList>
    </citation>
    <scope>NUCLEOTIDE SEQUENCE [LARGE SCALE GENOMIC DNA]</scope>
    <source>
        <strain evidence="19 20">CFAM-422</strain>
    </source>
</reference>
<dbReference type="GO" id="GO:0046526">
    <property type="term" value="F:D-xylulose reductase activity"/>
    <property type="evidence" value="ECO:0007669"/>
    <property type="project" value="UniProtKB-EC"/>
</dbReference>
<keyword evidence="6" id="KW-0560">Oxidoreductase</keyword>
<dbReference type="EC" id="1.1.1.9" evidence="10"/>
<dbReference type="PROSITE" id="PS00059">
    <property type="entry name" value="ADH_ZINC"/>
    <property type="match status" value="1"/>
</dbReference>
<comment type="similarity">
    <text evidence="2 16">Belongs to the zinc-containing alcohol dehydrogenase family.</text>
</comment>
<evidence type="ECO:0000259" key="18">
    <source>
        <dbReference type="Pfam" id="PF08240"/>
    </source>
</evidence>
<evidence type="ECO:0000256" key="10">
    <source>
        <dbReference type="ARBA" id="ARBA00026119"/>
    </source>
</evidence>
<evidence type="ECO:0000256" key="8">
    <source>
        <dbReference type="ARBA" id="ARBA00024843"/>
    </source>
</evidence>
<dbReference type="PANTHER" id="PTHR43161">
    <property type="entry name" value="SORBITOL DEHYDROGENASE"/>
    <property type="match status" value="1"/>
</dbReference>
<keyword evidence="20" id="KW-1185">Reference proteome</keyword>
<keyword evidence="4 16" id="KW-0862">Zinc</keyword>
<dbReference type="FunFam" id="3.40.50.720:FF:000068">
    <property type="entry name" value="Sorbitol dehydrogenase"/>
    <property type="match status" value="1"/>
</dbReference>
<dbReference type="Gene3D" id="3.90.180.10">
    <property type="entry name" value="Medium-chain alcohol dehydrogenases, catalytic domain"/>
    <property type="match status" value="1"/>
</dbReference>
<evidence type="ECO:0000256" key="16">
    <source>
        <dbReference type="RuleBase" id="RU361277"/>
    </source>
</evidence>
<name>A0A9P5CEK2_9HYPO</name>
<dbReference type="InterPro" id="IPR013149">
    <property type="entry name" value="ADH-like_C"/>
</dbReference>
<evidence type="ECO:0000313" key="20">
    <source>
        <dbReference type="Proteomes" id="UP000801864"/>
    </source>
</evidence>
<protein>
    <recommendedName>
        <fullName evidence="14">L-arabinitol 4-dehydrogenase</fullName>
        <ecNumber evidence="13">1.1.1.12</ecNumber>
        <ecNumber evidence="10">1.1.1.9</ecNumber>
    </recommendedName>
    <alternativeName>
        <fullName evidence="11">Xylitol dehydrogenase A</fullName>
    </alternativeName>
</protein>
<dbReference type="InterPro" id="IPR011032">
    <property type="entry name" value="GroES-like_sf"/>
</dbReference>
<keyword evidence="5" id="KW-0054">Arabinose catabolism</keyword>
<evidence type="ECO:0000313" key="19">
    <source>
        <dbReference type="EMBL" id="KAF3071718.1"/>
    </source>
</evidence>
<dbReference type="InterPro" id="IPR045306">
    <property type="entry name" value="SDH-like"/>
</dbReference>
<evidence type="ECO:0000256" key="1">
    <source>
        <dbReference type="ARBA" id="ARBA00001947"/>
    </source>
</evidence>
<dbReference type="GO" id="GO:0019568">
    <property type="term" value="P:arabinose catabolic process"/>
    <property type="evidence" value="ECO:0007669"/>
    <property type="project" value="UniProtKB-KW"/>
</dbReference>
<evidence type="ECO:0000256" key="3">
    <source>
        <dbReference type="ARBA" id="ARBA00022723"/>
    </source>
</evidence>
<evidence type="ECO:0000256" key="12">
    <source>
        <dbReference type="ARBA" id="ARBA00037881"/>
    </source>
</evidence>
<dbReference type="InterPro" id="IPR013154">
    <property type="entry name" value="ADH-like_N"/>
</dbReference>
<feature type="domain" description="Alcohol dehydrogenase-like C-terminal" evidence="17">
    <location>
        <begin position="118"/>
        <end position="249"/>
    </location>
</feature>
<evidence type="ECO:0000256" key="11">
    <source>
        <dbReference type="ARBA" id="ARBA00030139"/>
    </source>
</evidence>
<evidence type="ECO:0000256" key="5">
    <source>
        <dbReference type="ARBA" id="ARBA00022935"/>
    </source>
</evidence>
<feature type="domain" description="Alcohol dehydrogenase-like N-terminal" evidence="18">
    <location>
        <begin position="1"/>
        <end position="79"/>
    </location>
</feature>
<dbReference type="SUPFAM" id="SSF50129">
    <property type="entry name" value="GroES-like"/>
    <property type="match status" value="1"/>
</dbReference>
<evidence type="ECO:0000256" key="9">
    <source>
        <dbReference type="ARBA" id="ARBA00025713"/>
    </source>
</evidence>
<dbReference type="GO" id="GO:0006062">
    <property type="term" value="P:sorbitol catabolic process"/>
    <property type="evidence" value="ECO:0007669"/>
    <property type="project" value="TreeGrafter"/>
</dbReference>
<dbReference type="GO" id="GO:0050019">
    <property type="term" value="F:L-arabinitol 4-dehydrogenase activity"/>
    <property type="evidence" value="ECO:0007669"/>
    <property type="project" value="UniProtKB-EC"/>
</dbReference>
<dbReference type="Gene3D" id="3.40.50.720">
    <property type="entry name" value="NAD(P)-binding Rossmann-like Domain"/>
    <property type="match status" value="1"/>
</dbReference>
<dbReference type="SUPFAM" id="SSF51735">
    <property type="entry name" value="NAD(P)-binding Rossmann-fold domains"/>
    <property type="match status" value="1"/>
</dbReference>
<evidence type="ECO:0000259" key="17">
    <source>
        <dbReference type="Pfam" id="PF00107"/>
    </source>
</evidence>